<comment type="caution">
    <text evidence="1">The sequence shown here is derived from an EMBL/GenBank/DDBJ whole genome shotgun (WGS) entry which is preliminary data.</text>
</comment>
<dbReference type="Proteomes" id="UP001176806">
    <property type="component" value="Unassembled WGS sequence"/>
</dbReference>
<gene>
    <name evidence="1" type="ORF">Q4Q40_18065</name>
</gene>
<proteinExistence type="predicted"/>
<sequence length="147" mass="16921">MISRIHFWKTQSDEEGHGLLRIWNSMISEDVTIIFSDLKSNNDGPHLLGHFGEYIQSVEREFPDLVKGASISWYVHRGAFSSHEGVPGEVLLNVDIESIQESQIADAVLVREHEMTDELGDIKLDPMRSILQKLDWELVDYMNDPKW</sequence>
<dbReference type="RefSeq" id="WP_303303371.1">
    <property type="nucleotide sequence ID" value="NZ_BAABDA010000004.1"/>
</dbReference>
<accession>A0ABT8WSM1</accession>
<keyword evidence="2" id="KW-1185">Reference proteome</keyword>
<evidence type="ECO:0000313" key="1">
    <source>
        <dbReference type="EMBL" id="MDO5976109.1"/>
    </source>
</evidence>
<protein>
    <submittedName>
        <fullName evidence="1">Uncharacterized protein</fullName>
    </submittedName>
</protein>
<organism evidence="1 2">
    <name type="scientific">Flavivirga jejuensis</name>
    <dbReference type="NCBI Taxonomy" id="870487"/>
    <lineage>
        <taxon>Bacteria</taxon>
        <taxon>Pseudomonadati</taxon>
        <taxon>Bacteroidota</taxon>
        <taxon>Flavobacteriia</taxon>
        <taxon>Flavobacteriales</taxon>
        <taxon>Flavobacteriaceae</taxon>
        <taxon>Flavivirga</taxon>
    </lineage>
</organism>
<evidence type="ECO:0000313" key="2">
    <source>
        <dbReference type="Proteomes" id="UP001176806"/>
    </source>
</evidence>
<dbReference type="EMBL" id="JAUOEL010000007">
    <property type="protein sequence ID" value="MDO5976109.1"/>
    <property type="molecule type" value="Genomic_DNA"/>
</dbReference>
<reference evidence="1" key="1">
    <citation type="submission" date="2023-07" db="EMBL/GenBank/DDBJ databases">
        <title>Two novel species in the genus Flavivirga.</title>
        <authorList>
            <person name="Kwon K."/>
        </authorList>
    </citation>
    <scope>NUCLEOTIDE SEQUENCE</scope>
    <source>
        <strain evidence="1">KACC 14158</strain>
    </source>
</reference>
<name>A0ABT8WSM1_9FLAO</name>